<reference evidence="1" key="6">
    <citation type="journal article" date="2014" name="Plasmid">
        <title>The complete nucleotide sequence of the multi-drug resistance-encoding IncL/M plasmid pACM1.</title>
        <authorList>
            <person name="Preston K.E."/>
            <person name="Hitchcock S.A."/>
            <person name="Aziz A.Y."/>
            <person name="Tine J.A."/>
        </authorList>
    </citation>
    <scope>NUCLEOTIDE SEQUENCE</scope>
    <source>
        <strain evidence="1">ATCC 51983</strain>
        <plasmid evidence="1">pACM1</plasmid>
    </source>
</reference>
<reference evidence="1" key="2">
    <citation type="journal article" date="1999" name="Plasmid">
        <title>The cassettes and 3' conserved segment of an integron from Klebsiella oxytoca plasmid pACM1.</title>
        <authorList>
            <person name="Preston K.E."/>
            <person name="Radomski C.C."/>
            <person name="Venezia R.A."/>
        </authorList>
    </citation>
    <scope>NUCLEOTIDE SEQUENCE</scope>
    <source>
        <strain evidence="1">ATCC 51983</strain>
        <plasmid evidence="1">pACM1</plasmid>
    </source>
</reference>
<dbReference type="RefSeq" id="WP_031942502.1">
    <property type="nucleotide sequence ID" value="NC_024997.1"/>
</dbReference>
<name>A0A088FSC2_KLEOX</name>
<dbReference type="EMBL" id="KJ541681">
    <property type="protein sequence ID" value="AIM47906.1"/>
    <property type="molecule type" value="Genomic_DNA"/>
</dbReference>
<reference evidence="1" key="4">
    <citation type="journal article" date="2002" name="Plasmid">
        <title>Chromosomal sequences from Klebsiella pneumoniae flank the SHV-5 extended-spectrum beta-lactamase gene in pACM1.</title>
        <authorList>
            <person name="Preston K.E."/>
            <person name="Venezia R.A."/>
        </authorList>
    </citation>
    <scope>NUCLEOTIDE SEQUENCE</scope>
    <source>
        <strain evidence="1">ATCC 51983</strain>
        <plasmid evidence="1">pACM1</plasmid>
    </source>
</reference>
<keyword evidence="1" id="KW-0614">Plasmid</keyword>
<sequence length="239" mass="26248">MNMRGILFVLPLCAGLLAGCDNKQEALKFEAARMAALKADDPFLALDSFEQQSGDYGRDCDSLGAFLFGNFASTDKACRARDEATRDMVLKAVEKGSVPALVFLFDPGSKTPDVYPRDIDPQKAGQAAERLVALAESAPVDSKNQALLMRAGDVLQAGQYVLQDSRRAATLYVKAWQAGDQRAAGELVNVYRFLKDSRRTYFWEVRSKDVLQLDSRDHLTGDEISAIQKLAADSSRTDI</sequence>
<geneLocation type="plasmid" evidence="1">
    <name>pACM1</name>
</geneLocation>
<accession>A0A088FSC2</accession>
<reference evidence="1" key="1">
    <citation type="journal article" date="1997" name="Plasmid">
        <title>The resistance and integrase genes of pACM1, a conjugative multiple-resistance plasmid, from Klebsiella oxytoca.</title>
        <authorList>
            <person name="Preston K.E."/>
            <person name="Kacica M.A."/>
            <person name="Limberger R.J."/>
            <person name="Archinal W.A."/>
            <person name="Venezia R.A."/>
        </authorList>
    </citation>
    <scope>NUCLEOTIDE SEQUENCE</scope>
    <source>
        <strain evidence="1">ATCC 51983</strain>
        <plasmid evidence="1">pACM1</plasmid>
    </source>
</reference>
<dbReference type="PROSITE" id="PS51257">
    <property type="entry name" value="PROKAR_LIPOPROTEIN"/>
    <property type="match status" value="1"/>
</dbReference>
<proteinExistence type="predicted"/>
<protein>
    <recommendedName>
        <fullName evidence="2">Lipoprotein</fullName>
    </recommendedName>
</protein>
<dbReference type="AlphaFoldDB" id="A0A088FSC2"/>
<evidence type="ECO:0008006" key="2">
    <source>
        <dbReference type="Google" id="ProtNLM"/>
    </source>
</evidence>
<organism evidence="1">
    <name type="scientific">Klebsiella oxytoca</name>
    <dbReference type="NCBI Taxonomy" id="571"/>
    <lineage>
        <taxon>Bacteria</taxon>
        <taxon>Pseudomonadati</taxon>
        <taxon>Pseudomonadota</taxon>
        <taxon>Gammaproteobacteria</taxon>
        <taxon>Enterobacterales</taxon>
        <taxon>Enterobacteriaceae</taxon>
        <taxon>Klebsiella/Raoultella group</taxon>
        <taxon>Klebsiella</taxon>
    </lineage>
</organism>
<reference evidence="1" key="5">
    <citation type="journal article" date="2004" name="Plasmid">
        <title>The SHV-5 extended-spectrum beta-lactamase gene of pACM1 is located on the remnant of a compound transposon.</title>
        <authorList>
            <person name="Preston K.E."/>
            <person name="Venezia R.A."/>
            <person name="Stellrecht K.A."/>
        </authorList>
    </citation>
    <scope>NUCLEOTIDE SEQUENCE</scope>
    <source>
        <strain evidence="1">ATCC 51983</strain>
        <plasmid evidence="1">pACM1</plasmid>
    </source>
</reference>
<evidence type="ECO:0000313" key="1">
    <source>
        <dbReference type="EMBL" id="AIM47906.1"/>
    </source>
</evidence>
<reference evidence="1" key="3">
    <citation type="journal article" date="2000" name="Plasmid">
        <title>Nucleotide sequence of a 7-kb fragment of pACM1 encoding an IncM DNA primase and other putative proteins associated with conjugation.</title>
        <authorList>
            <person name="Preston K.E."/>
            <person name="Radomski C.C."/>
            <person name="Venezia R.A."/>
        </authorList>
    </citation>
    <scope>NUCLEOTIDE SEQUENCE</scope>
    <source>
        <strain evidence="1">ATCC 51983</strain>
        <plasmid evidence="1">pACM1</plasmid>
    </source>
</reference>